<name>A0A8H7WK32_9HELO</name>
<feature type="compositionally biased region" description="Polar residues" evidence="5">
    <location>
        <begin position="251"/>
        <end position="269"/>
    </location>
</feature>
<feature type="compositionally biased region" description="Pro residues" evidence="5">
    <location>
        <begin position="346"/>
        <end position="355"/>
    </location>
</feature>
<dbReference type="EMBL" id="JAFJYH010000004">
    <property type="protein sequence ID" value="KAG4426167.1"/>
    <property type="molecule type" value="Genomic_DNA"/>
</dbReference>
<dbReference type="InterPro" id="IPR001180">
    <property type="entry name" value="CNH_dom"/>
</dbReference>
<evidence type="ECO:0000256" key="3">
    <source>
        <dbReference type="ARBA" id="ARBA00022490"/>
    </source>
</evidence>
<feature type="region of interest" description="Disordered" evidence="5">
    <location>
        <begin position="238"/>
        <end position="361"/>
    </location>
</feature>
<feature type="compositionally biased region" description="Basic and acidic residues" evidence="5">
    <location>
        <begin position="304"/>
        <end position="314"/>
    </location>
</feature>
<dbReference type="PANTHER" id="PTHR12894">
    <property type="entry name" value="CNH DOMAIN CONTAINING"/>
    <property type="match status" value="1"/>
</dbReference>
<feature type="compositionally biased region" description="Pro residues" evidence="5">
    <location>
        <begin position="322"/>
        <end position="336"/>
    </location>
</feature>
<dbReference type="OrthoDB" id="5325112at2759"/>
<comment type="caution">
    <text evidence="7">The sequence shown here is derived from an EMBL/GenBank/DDBJ whole genome shotgun (WGS) entry which is preliminary data.</text>
</comment>
<dbReference type="GO" id="GO:0006914">
    <property type="term" value="P:autophagy"/>
    <property type="evidence" value="ECO:0007669"/>
    <property type="project" value="TreeGrafter"/>
</dbReference>
<organism evidence="7 8">
    <name type="scientific">Cadophora malorum</name>
    <dbReference type="NCBI Taxonomy" id="108018"/>
    <lineage>
        <taxon>Eukaryota</taxon>
        <taxon>Fungi</taxon>
        <taxon>Dikarya</taxon>
        <taxon>Ascomycota</taxon>
        <taxon>Pezizomycotina</taxon>
        <taxon>Leotiomycetes</taxon>
        <taxon>Helotiales</taxon>
        <taxon>Ploettnerulaceae</taxon>
        <taxon>Cadophora</taxon>
    </lineage>
</organism>
<evidence type="ECO:0000259" key="6">
    <source>
        <dbReference type="PROSITE" id="PS50219"/>
    </source>
</evidence>
<dbReference type="InterPro" id="IPR032914">
    <property type="entry name" value="Vam6/VPS39/TRAP1"/>
</dbReference>
<evidence type="ECO:0000313" key="7">
    <source>
        <dbReference type="EMBL" id="KAG4426167.1"/>
    </source>
</evidence>
<dbReference type="GO" id="GO:0016020">
    <property type="term" value="C:membrane"/>
    <property type="evidence" value="ECO:0007669"/>
    <property type="project" value="TreeGrafter"/>
</dbReference>
<reference evidence="7" key="1">
    <citation type="submission" date="2021-02" db="EMBL/GenBank/DDBJ databases">
        <title>Genome sequence Cadophora malorum strain M34.</title>
        <authorList>
            <person name="Stefanovic E."/>
            <person name="Vu D."/>
            <person name="Scully C."/>
            <person name="Dijksterhuis J."/>
            <person name="Roader J."/>
            <person name="Houbraken J."/>
        </authorList>
    </citation>
    <scope>NUCLEOTIDE SEQUENCE</scope>
    <source>
        <strain evidence="7">M34</strain>
    </source>
</reference>
<dbReference type="PROSITE" id="PS50219">
    <property type="entry name" value="CNH"/>
    <property type="match status" value="1"/>
</dbReference>
<keyword evidence="2" id="KW-0813">Transport</keyword>
<evidence type="ECO:0000256" key="2">
    <source>
        <dbReference type="ARBA" id="ARBA00022448"/>
    </source>
</evidence>
<evidence type="ECO:0000256" key="5">
    <source>
        <dbReference type="SAM" id="MobiDB-lite"/>
    </source>
</evidence>
<keyword evidence="3" id="KW-0963">Cytoplasm</keyword>
<evidence type="ECO:0000256" key="1">
    <source>
        <dbReference type="ARBA" id="ARBA00004496"/>
    </source>
</evidence>
<evidence type="ECO:0000313" key="8">
    <source>
        <dbReference type="Proteomes" id="UP000664132"/>
    </source>
</evidence>
<accession>A0A8H7WK32</accession>
<protein>
    <recommendedName>
        <fullName evidence="6">CNH domain-containing protein</fullName>
    </recommendedName>
</protein>
<feature type="domain" description="CNH" evidence="6">
    <location>
        <begin position="42"/>
        <end position="462"/>
    </location>
</feature>
<comment type="subcellular location">
    <subcellularLocation>
        <location evidence="1">Cytoplasm</location>
    </subcellularLocation>
</comment>
<keyword evidence="4" id="KW-0653">Protein transport</keyword>
<dbReference type="PANTHER" id="PTHR12894:SF27">
    <property type="entry name" value="TRANSFORMING GROWTH FACTOR-BETA RECEPTOR-ASSOCIATED PROTEIN 1"/>
    <property type="match status" value="1"/>
</dbReference>
<gene>
    <name evidence="7" type="ORF">IFR04_000633</name>
</gene>
<dbReference type="GO" id="GO:0034058">
    <property type="term" value="P:endosomal vesicle fusion"/>
    <property type="evidence" value="ECO:0007669"/>
    <property type="project" value="TreeGrafter"/>
</dbReference>
<evidence type="ECO:0000256" key="4">
    <source>
        <dbReference type="ARBA" id="ARBA00022927"/>
    </source>
</evidence>
<dbReference type="AlphaFoldDB" id="A0A8H7WK32"/>
<keyword evidence="8" id="KW-1185">Reference proteome</keyword>
<dbReference type="Proteomes" id="UP000664132">
    <property type="component" value="Unassembled WGS sequence"/>
</dbReference>
<proteinExistence type="predicted"/>
<sequence length="1191" mass="132034">MESTDHEETALSRRQAAAETGPFVLRALLEDLPLSAEGDRDDIEINCVEFLEQNLYVGTSASEILHFVQIPPDPEDASGKPSYILASRLPPAYHEPPTAARPGVQQILLLPKVNKACILCNWTVTFYSLPELSPVFGTTQIRPCNWIGGIDLNIDLSGSGQDVKAPSVTVLASLNKKIRVIKISEDPRGLRTIDFAGSVTSVRRDSFACVADSHSYALLDVDRLLKIPLFPISSLDDSQSGNIGGHVEDISGNTSGGISRSTSSAQGYSNAPPDDRGHGRSTSLGTFMTGGARRPGQRATSGDRTGRETPEGIFRESSPAPAREPSPANKPLPAPPSESEATEQQHPPPPPPPAPVLLKPHVVSPTPQEFLLVTGTGPRDPGVGMFVNLEGDPTRSTLEFDKYPEQLVVDGRGVGVDPTPTTMDDDEEGYVLASMTRDFGEESRHGVEIQRWDLDPGEGDTEKYWLEAPAKDSSLPGRVGMRSVVDVGDVYFEAIVERLRLKRFQPFATRSMDASILSLHSFDSRTAMSLERVSGERELFESTDDLPQEWEDHRNEEEQQFAQRLGHARTRVVAWSGNAIWWTVRNPLVLRLDASLTDMTTTQVREDQTYPSMDRRKLIEVVNSLRGREAKTETEFLSLGYIRQRAGLLLFMSGLDALAPPPSEPEYRICEDALLEGGLDPRVILAIVPYLRNEIVEGRKGIWIHGGVKDVADSFITNSISENSNTSKQSGVMSDHILNFLRRFLAAWRKKKGFGSIANENEVFRSVDAALLIVLLQLDSATPPGPPKGKSVRLDLYELVDKGVDCFERAISLLESHRRLYVLSRLYQSRKMAGEVLATWRRIVEGEPDEGGEFREGEQKVREYLTKIRNQALVQEYGVWLATRNPKLGVQVFAEDRSQVKFEPTQVVEILRAGAPGAVKDYLEYLVFNKNHAEYINELIAYYLDIVTSKLEESEEARSTLAQTYESYRALRPPKPTYRQFITDNTINEEWWHSRLRLLQLLGGSQGSASQYDVAAILARIAPYTQELVPEVIILDGRQSHHEEALRLLTHGLGDYDTAINYCLLGGSSIYHPVSGTVARESLPSREQQAELFGFLLSEFLQIEDISNRVEQTSNLLERFGGWFDVGHVLSLIPDSWSVDLVSGFLVSALRRIVRERSETMVTKALSGAENLKVTADLIGKIDAAGPSIEA</sequence>
<dbReference type="GO" id="GO:0005737">
    <property type="term" value="C:cytoplasm"/>
    <property type="evidence" value="ECO:0007669"/>
    <property type="project" value="UniProtKB-SubCell"/>
</dbReference>
<dbReference type="GO" id="GO:0015031">
    <property type="term" value="P:protein transport"/>
    <property type="evidence" value="ECO:0007669"/>
    <property type="project" value="UniProtKB-KW"/>
</dbReference>